<keyword evidence="1" id="KW-0472">Membrane</keyword>
<feature type="transmembrane region" description="Helical" evidence="1">
    <location>
        <begin position="6"/>
        <end position="23"/>
    </location>
</feature>
<name>A0A7E4VLG8_PANRE</name>
<evidence type="ECO:0000256" key="1">
    <source>
        <dbReference type="SAM" id="Phobius"/>
    </source>
</evidence>
<reference evidence="2" key="1">
    <citation type="journal article" date="2013" name="Genetics">
        <title>The draft genome and transcriptome of Panagrellus redivivus are shaped by the harsh demands of a free-living lifestyle.</title>
        <authorList>
            <person name="Srinivasan J."/>
            <person name="Dillman A.R."/>
            <person name="Macchietto M.G."/>
            <person name="Heikkinen L."/>
            <person name="Lakso M."/>
            <person name="Fracchia K.M."/>
            <person name="Antoshechkin I."/>
            <person name="Mortazavi A."/>
            <person name="Wong G."/>
            <person name="Sternberg P.W."/>
        </authorList>
    </citation>
    <scope>NUCLEOTIDE SEQUENCE [LARGE SCALE GENOMIC DNA]</scope>
    <source>
        <strain evidence="2">MT8872</strain>
    </source>
</reference>
<organism evidence="2 3">
    <name type="scientific">Panagrellus redivivus</name>
    <name type="common">Microworm</name>
    <dbReference type="NCBI Taxonomy" id="6233"/>
    <lineage>
        <taxon>Eukaryota</taxon>
        <taxon>Metazoa</taxon>
        <taxon>Ecdysozoa</taxon>
        <taxon>Nematoda</taxon>
        <taxon>Chromadorea</taxon>
        <taxon>Rhabditida</taxon>
        <taxon>Tylenchina</taxon>
        <taxon>Panagrolaimomorpha</taxon>
        <taxon>Panagrolaimoidea</taxon>
        <taxon>Panagrolaimidae</taxon>
        <taxon>Panagrellus</taxon>
    </lineage>
</organism>
<feature type="transmembrane region" description="Helical" evidence="1">
    <location>
        <begin position="78"/>
        <end position="98"/>
    </location>
</feature>
<proteinExistence type="predicted"/>
<protein>
    <submittedName>
        <fullName evidence="3">G_PROTEIN_RECEP_F1_2 domain-containing protein</fullName>
    </submittedName>
</protein>
<evidence type="ECO:0000313" key="3">
    <source>
        <dbReference type="WBParaSite" id="Pan_g22324.t1"/>
    </source>
</evidence>
<keyword evidence="1" id="KW-0812">Transmembrane</keyword>
<dbReference type="AlphaFoldDB" id="A0A7E4VLG8"/>
<dbReference type="Proteomes" id="UP000492821">
    <property type="component" value="Unassembled WGS sequence"/>
</dbReference>
<dbReference type="WBParaSite" id="Pan_g22324.t1">
    <property type="protein sequence ID" value="Pan_g22324.t1"/>
    <property type="gene ID" value="Pan_g22324"/>
</dbReference>
<reference evidence="3" key="2">
    <citation type="submission" date="2020-10" db="UniProtKB">
        <authorList>
            <consortium name="WormBaseParasite"/>
        </authorList>
    </citation>
    <scope>IDENTIFICATION</scope>
</reference>
<evidence type="ECO:0000313" key="2">
    <source>
        <dbReference type="Proteomes" id="UP000492821"/>
    </source>
</evidence>
<keyword evidence="1" id="KW-1133">Transmembrane helix</keyword>
<dbReference type="InterPro" id="IPR019422">
    <property type="entry name" value="7TM_GPCR_serpentine_rcpt_Srh"/>
</dbReference>
<dbReference type="Pfam" id="PF10318">
    <property type="entry name" value="7TM_GPCR_Srh"/>
    <property type="match status" value="1"/>
</dbReference>
<feature type="transmembrane region" description="Helical" evidence="1">
    <location>
        <begin position="44"/>
        <end position="66"/>
    </location>
</feature>
<accession>A0A7E4VLG8</accession>
<sequence length="133" mass="15063">MVLIILFTFVLFGCIVWFVVNVSQRRSNSISITKTAKSLIVSSLIQGFLCCIFLFLPIGTLTYIWAFKVEGSANIFNFVLFLVTSHGTVDMFCILIFVKPYRHYCWTLCLKLIRKLRFHGAVGNVSTLGIAVK</sequence>
<keyword evidence="2" id="KW-1185">Reference proteome</keyword>